<proteinExistence type="predicted"/>
<dbReference type="InterPro" id="IPR001372">
    <property type="entry name" value="Dynein_light_chain_typ-1/2"/>
</dbReference>
<dbReference type="SUPFAM" id="SSF54648">
    <property type="entry name" value="DLC"/>
    <property type="match status" value="1"/>
</dbReference>
<dbReference type="Pfam" id="PF01221">
    <property type="entry name" value="Dynein_light"/>
    <property type="match status" value="1"/>
</dbReference>
<accession>A0A8E0RZ24</accession>
<protein>
    <submittedName>
        <fullName evidence="2">Tegument antigen (I(H)A)</fullName>
    </submittedName>
</protein>
<keyword evidence="3" id="KW-1185">Reference proteome</keyword>
<dbReference type="InterPro" id="IPR002048">
    <property type="entry name" value="EF_hand_dom"/>
</dbReference>
<dbReference type="EMBL" id="LUCM01002408">
    <property type="protein sequence ID" value="KAA0197381.1"/>
    <property type="molecule type" value="Genomic_DNA"/>
</dbReference>
<dbReference type="GO" id="GO:0007017">
    <property type="term" value="P:microtubule-based process"/>
    <property type="evidence" value="ECO:0007669"/>
    <property type="project" value="InterPro"/>
</dbReference>
<dbReference type="InterPro" id="IPR011992">
    <property type="entry name" value="EF-hand-dom_pair"/>
</dbReference>
<comment type="caution">
    <text evidence="2">The sequence shown here is derived from an EMBL/GenBank/DDBJ whole genome shotgun (WGS) entry which is preliminary data.</text>
</comment>
<name>A0A8E0RZ24_9TREM</name>
<dbReference type="Proteomes" id="UP000728185">
    <property type="component" value="Unassembled WGS sequence"/>
</dbReference>
<dbReference type="GO" id="GO:0005509">
    <property type="term" value="F:calcium ion binding"/>
    <property type="evidence" value="ECO:0007669"/>
    <property type="project" value="InterPro"/>
</dbReference>
<dbReference type="OrthoDB" id="186625at2759"/>
<gene>
    <name evidence="2" type="ORF">FBUS_01315</name>
</gene>
<evidence type="ECO:0000313" key="3">
    <source>
        <dbReference type="Proteomes" id="UP000728185"/>
    </source>
</evidence>
<organism evidence="2 3">
    <name type="scientific">Fasciolopsis buskii</name>
    <dbReference type="NCBI Taxonomy" id="27845"/>
    <lineage>
        <taxon>Eukaryota</taxon>
        <taxon>Metazoa</taxon>
        <taxon>Spiralia</taxon>
        <taxon>Lophotrochozoa</taxon>
        <taxon>Platyhelminthes</taxon>
        <taxon>Trematoda</taxon>
        <taxon>Digenea</taxon>
        <taxon>Plagiorchiida</taxon>
        <taxon>Echinostomata</taxon>
        <taxon>Echinostomatoidea</taxon>
        <taxon>Fasciolidae</taxon>
        <taxon>Fasciolopsis</taxon>
    </lineage>
</organism>
<reference evidence="2" key="1">
    <citation type="submission" date="2019-05" db="EMBL/GenBank/DDBJ databases">
        <title>Annotation for the trematode Fasciolopsis buski.</title>
        <authorList>
            <person name="Choi Y.-J."/>
        </authorList>
    </citation>
    <scope>NUCLEOTIDE SEQUENCE</scope>
    <source>
        <strain evidence="2">HT</strain>
        <tissue evidence="2">Whole worm</tissue>
    </source>
</reference>
<dbReference type="SMART" id="SM01375">
    <property type="entry name" value="Dynein_light"/>
    <property type="match status" value="1"/>
</dbReference>
<sequence length="177" mass="20708">MEPFLNIFFSVDRDRTETITTAELKDYVARNDLDKNMITQWNRLFDPENTGVITFAKFCDVLGIAPDSARKKWIPLFATPPEEDNNLEIYAEDIDPNVKNDIIHKVKELSTRIDNRDQLVSELKAYLDDKYGSSWHVVMTDNSFWLQISCTPEYSIHFRLDDCSFLIWMTSDQITNK</sequence>
<feature type="domain" description="EF-hand" evidence="1">
    <location>
        <begin position="1"/>
        <end position="34"/>
    </location>
</feature>
<dbReference type="CDD" id="cd21454">
    <property type="entry name" value="DLC-like_TAL"/>
    <property type="match status" value="1"/>
</dbReference>
<evidence type="ECO:0000259" key="1">
    <source>
        <dbReference type="PROSITE" id="PS50222"/>
    </source>
</evidence>
<dbReference type="Gene3D" id="3.30.740.10">
    <property type="entry name" value="Protein Inhibitor Of Neuronal Nitric Oxide Synthase"/>
    <property type="match status" value="1"/>
</dbReference>
<dbReference type="GO" id="GO:0030286">
    <property type="term" value="C:dynein complex"/>
    <property type="evidence" value="ECO:0007669"/>
    <property type="project" value="InterPro"/>
</dbReference>
<evidence type="ECO:0000313" key="2">
    <source>
        <dbReference type="EMBL" id="KAA0197381.1"/>
    </source>
</evidence>
<dbReference type="InterPro" id="IPR037177">
    <property type="entry name" value="DLC_sf"/>
</dbReference>
<dbReference type="SUPFAM" id="SSF47473">
    <property type="entry name" value="EF-hand"/>
    <property type="match status" value="1"/>
</dbReference>
<dbReference type="Gene3D" id="1.10.238.10">
    <property type="entry name" value="EF-hand"/>
    <property type="match status" value="1"/>
</dbReference>
<dbReference type="PROSITE" id="PS50222">
    <property type="entry name" value="EF_HAND_2"/>
    <property type="match status" value="1"/>
</dbReference>
<dbReference type="AlphaFoldDB" id="A0A8E0RZ24"/>